<feature type="binding site" evidence="5">
    <location>
        <position position="57"/>
    </location>
    <ligand>
        <name>substrate</name>
    </ligand>
</feature>
<dbReference type="Pfam" id="PF00300">
    <property type="entry name" value="His_Phos_1"/>
    <property type="match status" value="1"/>
</dbReference>
<dbReference type="SUPFAM" id="SSF53254">
    <property type="entry name" value="Phosphoglycerate mutase-like"/>
    <property type="match status" value="1"/>
</dbReference>
<dbReference type="InterPro" id="IPR029033">
    <property type="entry name" value="His_PPase_superfam"/>
</dbReference>
<feature type="active site" description="Tele-phosphohistidine intermediate" evidence="4">
    <location>
        <position position="6"/>
    </location>
</feature>
<dbReference type="OrthoDB" id="354304at2759"/>
<dbReference type="GO" id="GO:0004619">
    <property type="term" value="F:phosphoglycerate mutase activity"/>
    <property type="evidence" value="ECO:0007669"/>
    <property type="project" value="UniProtKB-EC"/>
</dbReference>
<feature type="site" description="Transition state stabilizer" evidence="6">
    <location>
        <position position="160"/>
    </location>
</feature>
<protein>
    <recommendedName>
        <fullName evidence="7">Phosphoglycerate mutase</fullName>
        <ecNumber evidence="7">5.4.2.11</ecNumber>
    </recommendedName>
</protein>
<evidence type="ECO:0000256" key="7">
    <source>
        <dbReference type="RuleBase" id="RU004511"/>
    </source>
</evidence>
<feature type="binding site" evidence="5">
    <location>
        <begin position="5"/>
        <end position="12"/>
    </location>
    <ligand>
        <name>substrate</name>
    </ligand>
</feature>
<comment type="caution">
    <text evidence="8">The sequence shown here is derived from an EMBL/GenBank/DDBJ whole genome shotgun (WGS) entry which is preliminary data.</text>
</comment>
<dbReference type="SMART" id="SM00855">
    <property type="entry name" value="PGAM"/>
    <property type="match status" value="1"/>
</dbReference>
<dbReference type="InterPro" id="IPR013078">
    <property type="entry name" value="His_Pase_superF_clade-1"/>
</dbReference>
<evidence type="ECO:0000256" key="3">
    <source>
        <dbReference type="ARBA" id="ARBA00023235"/>
    </source>
</evidence>
<keyword evidence="9" id="KW-1185">Reference proteome</keyword>
<sequence>MVLLRHGESKWNTENRYTGWCDAPLTPTGEDEARTAGRLLFESGIEFDCAHTSLLKRASFSTNMALNTSFQHWVPVSKTWRLNERHYGALQGYNKDTAFSSLGIDQEMVMRMRRSYETRPPQMGDDHEFWHGGDRRLRPYWEQVVKRDLSLGKKVLIVSHANTLRSLIKEIDSISDEDIKGMSIPTGIPLLYRLDADLKPVLPSDIETKHGAEPRGYTSSQTTDYGFNGVFIGDTKRLELIQSKRDLTNRDWQRIILGNIFNQTVEECETATSASPIVDTRHLWWKVHEKMMGGQCLSTEYGNMLLLKKMFHMLEEMVEGRKQKQLTKKGFEAMIEKLHLDSAGKVIPAFEPANKQRRRNRAHLNMIKKGYSKAHMDALVKEGVM</sequence>
<dbReference type="CDD" id="cd07067">
    <property type="entry name" value="HP_PGM_like"/>
    <property type="match status" value="1"/>
</dbReference>
<feature type="binding site" evidence="5">
    <location>
        <begin position="84"/>
        <end position="87"/>
    </location>
    <ligand>
        <name>substrate</name>
    </ligand>
</feature>
<dbReference type="Proteomes" id="UP001165082">
    <property type="component" value="Unassembled WGS sequence"/>
</dbReference>
<dbReference type="HAMAP" id="MF_01039">
    <property type="entry name" value="PGAM_GpmA"/>
    <property type="match status" value="1"/>
</dbReference>
<organism evidence="8 9">
    <name type="scientific">Triparma retinervis</name>
    <dbReference type="NCBI Taxonomy" id="2557542"/>
    <lineage>
        <taxon>Eukaryota</taxon>
        <taxon>Sar</taxon>
        <taxon>Stramenopiles</taxon>
        <taxon>Ochrophyta</taxon>
        <taxon>Bolidophyceae</taxon>
        <taxon>Parmales</taxon>
        <taxon>Triparmaceae</taxon>
        <taxon>Triparma</taxon>
    </lineage>
</organism>
<evidence type="ECO:0000313" key="9">
    <source>
        <dbReference type="Proteomes" id="UP001165082"/>
    </source>
</evidence>
<dbReference type="PROSITE" id="PS00175">
    <property type="entry name" value="PG_MUTASE"/>
    <property type="match status" value="1"/>
</dbReference>
<dbReference type="InterPro" id="IPR005952">
    <property type="entry name" value="Phosphogly_mut1"/>
</dbReference>
<keyword evidence="2 7" id="KW-0324">Glycolysis</keyword>
<evidence type="ECO:0000256" key="4">
    <source>
        <dbReference type="PIRSR" id="PIRSR613078-1"/>
    </source>
</evidence>
<dbReference type="AlphaFoldDB" id="A0A9W7AUJ0"/>
<dbReference type="NCBIfam" id="TIGR01258">
    <property type="entry name" value="pgm_1"/>
    <property type="match status" value="1"/>
</dbReference>
<dbReference type="GO" id="GO:0006096">
    <property type="term" value="P:glycolytic process"/>
    <property type="evidence" value="ECO:0007669"/>
    <property type="project" value="UniProtKB-KW"/>
</dbReference>
<evidence type="ECO:0000256" key="1">
    <source>
        <dbReference type="ARBA" id="ARBA00006717"/>
    </source>
</evidence>
<dbReference type="InterPro" id="IPR001345">
    <property type="entry name" value="PG/BPGM_mutase_AS"/>
</dbReference>
<feature type="active site" description="Proton donor/acceptor" evidence="4">
    <location>
        <position position="84"/>
    </location>
</feature>
<proteinExistence type="inferred from homology"/>
<dbReference type="Gene3D" id="3.40.50.1240">
    <property type="entry name" value="Phosphoglycerate mutase-like"/>
    <property type="match status" value="1"/>
</dbReference>
<comment type="catalytic activity">
    <reaction evidence="7">
        <text>(2R)-2-phosphoglycerate = (2R)-3-phosphoglycerate</text>
        <dbReference type="Rhea" id="RHEA:15901"/>
        <dbReference type="ChEBI" id="CHEBI:58272"/>
        <dbReference type="ChEBI" id="CHEBI:58289"/>
        <dbReference type="EC" id="5.4.2.11"/>
    </reaction>
</comment>
<evidence type="ECO:0000313" key="8">
    <source>
        <dbReference type="EMBL" id="GMH74634.1"/>
    </source>
</evidence>
<keyword evidence="3 7" id="KW-0413">Isomerase</keyword>
<evidence type="ECO:0000256" key="5">
    <source>
        <dbReference type="PIRSR" id="PIRSR613078-2"/>
    </source>
</evidence>
<reference evidence="8" key="1">
    <citation type="submission" date="2022-07" db="EMBL/GenBank/DDBJ databases">
        <title>Genome analysis of Parmales, a sister group of diatoms, reveals the evolutionary specialization of diatoms from phago-mixotrophs to photoautotrophs.</title>
        <authorList>
            <person name="Ban H."/>
            <person name="Sato S."/>
            <person name="Yoshikawa S."/>
            <person name="Kazumasa Y."/>
            <person name="Nakamura Y."/>
            <person name="Ichinomiya M."/>
            <person name="Saitoh K."/>
            <person name="Sato N."/>
            <person name="Blanc-Mathieu R."/>
            <person name="Endo H."/>
            <person name="Kuwata A."/>
            <person name="Ogata H."/>
        </authorList>
    </citation>
    <scope>NUCLEOTIDE SEQUENCE</scope>
</reference>
<feature type="binding site" evidence="5">
    <location>
        <position position="95"/>
    </location>
    <ligand>
        <name>substrate</name>
    </ligand>
</feature>
<comment type="similarity">
    <text evidence="1 7">Belongs to the phosphoglycerate mutase family. BPG-dependent PGAM subfamily.</text>
</comment>
<dbReference type="EC" id="5.4.2.11" evidence="7"/>
<gene>
    <name evidence="8" type="ORF">TrRE_jg12345</name>
</gene>
<evidence type="ECO:0000256" key="2">
    <source>
        <dbReference type="ARBA" id="ARBA00023152"/>
    </source>
</evidence>
<accession>A0A9W7AUJ0</accession>
<feature type="binding site" evidence="5">
    <location>
        <begin position="18"/>
        <end position="19"/>
    </location>
    <ligand>
        <name>substrate</name>
    </ligand>
</feature>
<feature type="binding site" evidence="5">
    <location>
        <begin position="113"/>
        <end position="114"/>
    </location>
    <ligand>
        <name>substrate</name>
    </ligand>
</feature>
<dbReference type="EMBL" id="BRXZ01001585">
    <property type="protein sequence ID" value="GMH74634.1"/>
    <property type="molecule type" value="Genomic_DNA"/>
</dbReference>
<name>A0A9W7AUJ0_9STRA</name>
<evidence type="ECO:0000256" key="6">
    <source>
        <dbReference type="PIRSR" id="PIRSR613078-3"/>
    </source>
</evidence>
<dbReference type="PANTHER" id="PTHR11931">
    <property type="entry name" value="PHOSPHOGLYCERATE MUTASE"/>
    <property type="match status" value="1"/>
</dbReference>